<reference evidence="1 2" key="1">
    <citation type="submission" date="2019-01" db="EMBL/GenBank/DDBJ databases">
        <authorList>
            <person name="Sayadi A."/>
        </authorList>
    </citation>
    <scope>NUCLEOTIDE SEQUENCE [LARGE SCALE GENOMIC DNA]</scope>
</reference>
<dbReference type="OrthoDB" id="21182at2759"/>
<gene>
    <name evidence="1" type="ORF">CALMAC_LOCUS21110</name>
</gene>
<proteinExistence type="predicted"/>
<dbReference type="EMBL" id="CAACVG010015625">
    <property type="protein sequence ID" value="VEN64626.1"/>
    <property type="molecule type" value="Genomic_DNA"/>
</dbReference>
<keyword evidence="2" id="KW-1185">Reference proteome</keyword>
<protein>
    <submittedName>
        <fullName evidence="1">Uncharacterized protein</fullName>
    </submittedName>
</protein>
<accession>A0A653DWX6</accession>
<evidence type="ECO:0000313" key="2">
    <source>
        <dbReference type="Proteomes" id="UP000410492"/>
    </source>
</evidence>
<name>A0A653DWX6_CALMS</name>
<dbReference type="Proteomes" id="UP000410492">
    <property type="component" value="Unassembled WGS sequence"/>
</dbReference>
<sequence length="168" mass="18345">MEFQIVMTEVMNLDALQLLQTPATLKTSSSVSPQEYVSQKHGIVMELQTVMIDQMNLNHVETLTVQITSTSVTALSVFLRHTSAMAKRTVRMALMKATSMHVANLHSVVHTPSGNAPEYQNDVLTLPASAMGSLTAPMGPMKVLVANWLSASTRTVSAQTSARLLHRR</sequence>
<organism evidence="1 2">
    <name type="scientific">Callosobruchus maculatus</name>
    <name type="common">Southern cowpea weevil</name>
    <name type="synonym">Pulse bruchid</name>
    <dbReference type="NCBI Taxonomy" id="64391"/>
    <lineage>
        <taxon>Eukaryota</taxon>
        <taxon>Metazoa</taxon>
        <taxon>Ecdysozoa</taxon>
        <taxon>Arthropoda</taxon>
        <taxon>Hexapoda</taxon>
        <taxon>Insecta</taxon>
        <taxon>Pterygota</taxon>
        <taxon>Neoptera</taxon>
        <taxon>Endopterygota</taxon>
        <taxon>Coleoptera</taxon>
        <taxon>Polyphaga</taxon>
        <taxon>Cucujiformia</taxon>
        <taxon>Chrysomeloidea</taxon>
        <taxon>Chrysomelidae</taxon>
        <taxon>Bruchinae</taxon>
        <taxon>Bruchini</taxon>
        <taxon>Callosobruchus</taxon>
    </lineage>
</organism>
<dbReference type="AlphaFoldDB" id="A0A653DWX6"/>
<evidence type="ECO:0000313" key="1">
    <source>
        <dbReference type="EMBL" id="VEN64626.1"/>
    </source>
</evidence>